<feature type="region of interest" description="Disordered" evidence="1">
    <location>
        <begin position="315"/>
        <end position="337"/>
    </location>
</feature>
<evidence type="ECO:0000256" key="1">
    <source>
        <dbReference type="SAM" id="MobiDB-lite"/>
    </source>
</evidence>
<dbReference type="OrthoDB" id="10300215at2759"/>
<dbReference type="Proteomes" id="UP000245783">
    <property type="component" value="Unassembled WGS sequence"/>
</dbReference>
<protein>
    <submittedName>
        <fullName evidence="2">Uncharacterized protein</fullName>
    </submittedName>
</protein>
<organism evidence="2 3">
    <name type="scientific">Ceraceosorus guamensis</name>
    <dbReference type="NCBI Taxonomy" id="1522189"/>
    <lineage>
        <taxon>Eukaryota</taxon>
        <taxon>Fungi</taxon>
        <taxon>Dikarya</taxon>
        <taxon>Basidiomycota</taxon>
        <taxon>Ustilaginomycotina</taxon>
        <taxon>Exobasidiomycetes</taxon>
        <taxon>Ceraceosorales</taxon>
        <taxon>Ceraceosoraceae</taxon>
        <taxon>Ceraceosorus</taxon>
    </lineage>
</organism>
<evidence type="ECO:0000313" key="3">
    <source>
        <dbReference type="Proteomes" id="UP000245783"/>
    </source>
</evidence>
<dbReference type="AlphaFoldDB" id="A0A316VUU2"/>
<dbReference type="EMBL" id="KZ819397">
    <property type="protein sequence ID" value="PWN41192.1"/>
    <property type="molecule type" value="Genomic_DNA"/>
</dbReference>
<keyword evidence="3" id="KW-1185">Reference proteome</keyword>
<dbReference type="InParanoid" id="A0A316VUU2"/>
<proteinExistence type="predicted"/>
<dbReference type="STRING" id="1522189.A0A316VUU2"/>
<evidence type="ECO:0000313" key="2">
    <source>
        <dbReference type="EMBL" id="PWN41192.1"/>
    </source>
</evidence>
<name>A0A316VUU2_9BASI</name>
<sequence>MAHVAHERPNFRIRGYAVAPHSLESELNRRHQSELQHDDATNTQMLASLGESSFTDPISDFLQHREHGSEFMASYSEQQIEELFRSATHQRLASVTVALLDAMSRHSVDLSSPSIAAGSSLRTAAGLTGLLKGLQDLAAQADTKGLVSSAAGAEGQLLSSFLQPALIAQTFETLLGKRPDGVFAHQLPEVYEAASALRLAVGLAETHAPELAEIVSLLVHRACGHDLGGQTTAAAGTPWKLNSWLSAEAVCSLTSFFAGMDPSTLLTPTFRDGKVVYCSRRDACISIIRAVDEGPIDLNHALRLASVDGDRFIRQSSRSATQNEEEEESGDFPAPVIGSPLSMVADSAAEGNTSSETSAHDDASMIVEQRAESASEARFEATMHSFLVRLNISLGKPDAAIKTLFTFSKWCGRVVRKDQSVVFKYLADRIVSIRLAQFGPEAACSTLQQLSRLSFGNLPAVAWGTTASQTYLVSQGAHQDWLPTLLEDATTLSDAALERIVRKLMHLRGNTLGPPRIPFHMVIDFLSVVNSRLLGRKFVIDRLGRTMGFWDALDDDFVMSHLSELQQVAVLKLISAARKLEVLQRFWHRWAGDGPVLDEYFQGQKYEALKQDQSAVSRSSSCMSAMVKALTDHTLHETSEDDIAGIERLALAKTIIGRFRGANRRETLGHRDLTALGDASFRVGDRKNALAAFRSILHRDETPSSYDLAAIIGNLAMLDLDYACALLQKTIARPDAMHLTDLERKQLVGENIVLGGQPSLHAYEAVLTQIVEQVRPDLAADLVKKAQANGIEPHLSVQAVCEVKLLLASTEHQDTGNRTSLNQLPRLVQHAINVGWRPNRRTVAALVQRTATIPAGGLHRSSPGNNQPRERQREPAGANAMAAEQLLHIAATHRLMDVEMATLVVRAIGSAANHAFSKLAETTSRYLQQERRRLLRAALDRVVALLRWAPTPPNQRLLRSLHEAGDTSARDSPNLLEDFKAYRNIINVYLKLHDPQGAVEVMSWVRDENGLGIDVRKNSRFIQRLIESIKNSKQPGGDAPSRDTQERLLAELAGDVPTRKTKSWWNRSRILARLQGVDERSEFLENNRAYALYPPSDRPLRTMPGSTPPIL</sequence>
<feature type="region of interest" description="Disordered" evidence="1">
    <location>
        <begin position="854"/>
        <end position="877"/>
    </location>
</feature>
<reference evidence="2 3" key="1">
    <citation type="journal article" date="2018" name="Mol. Biol. Evol.">
        <title>Broad Genomic Sampling Reveals a Smut Pathogenic Ancestry of the Fungal Clade Ustilaginomycotina.</title>
        <authorList>
            <person name="Kijpornyongpan T."/>
            <person name="Mondo S.J."/>
            <person name="Barry K."/>
            <person name="Sandor L."/>
            <person name="Lee J."/>
            <person name="Lipzen A."/>
            <person name="Pangilinan J."/>
            <person name="LaButti K."/>
            <person name="Hainaut M."/>
            <person name="Henrissat B."/>
            <person name="Grigoriev I.V."/>
            <person name="Spatafora J.W."/>
            <person name="Aime M.C."/>
        </authorList>
    </citation>
    <scope>NUCLEOTIDE SEQUENCE [LARGE SCALE GENOMIC DNA]</scope>
    <source>
        <strain evidence="2 3">MCA 4658</strain>
    </source>
</reference>
<accession>A0A316VUU2</accession>
<gene>
    <name evidence="2" type="ORF">IE81DRAFT_324805</name>
</gene>
<dbReference type="GeneID" id="37036202"/>
<dbReference type="RefSeq" id="XP_025368352.1">
    <property type="nucleotide sequence ID" value="XM_025514332.1"/>
</dbReference>